<dbReference type="AlphaFoldDB" id="A0A8T0C8J6"/>
<comment type="caution">
    <text evidence="1">The sequence shown here is derived from an EMBL/GenBank/DDBJ whole genome shotgun (WGS) entry which is preliminary data.</text>
</comment>
<dbReference type="Proteomes" id="UP000016480">
    <property type="component" value="Unassembled WGS sequence"/>
</dbReference>
<gene>
    <name evidence="1" type="ORF">PRUB_a3881</name>
</gene>
<accession>A0A8T0C8J6</accession>
<sequence length="43" mass="4759">MIVRDKCHDLLAHRAVKKAIAAVVKACPAERVFVLSLLFSPLK</sequence>
<organism evidence="1 2">
    <name type="scientific">Pseudoalteromonas rubra</name>
    <dbReference type="NCBI Taxonomy" id="43658"/>
    <lineage>
        <taxon>Bacteria</taxon>
        <taxon>Pseudomonadati</taxon>
        <taxon>Pseudomonadota</taxon>
        <taxon>Gammaproteobacteria</taxon>
        <taxon>Alteromonadales</taxon>
        <taxon>Pseudoalteromonadaceae</taxon>
        <taxon>Pseudoalteromonas</taxon>
    </lineage>
</organism>
<proteinExistence type="predicted"/>
<protein>
    <submittedName>
        <fullName evidence="1">Uncharacterized protein</fullName>
    </submittedName>
</protein>
<reference evidence="1 2" key="1">
    <citation type="journal article" date="2012" name="J. Bacteriol.">
        <title>Genome sequence of the cycloprodigiosin-producing bacterial strain Pseudoalteromonas rubra ATCC 29570(T).</title>
        <authorList>
            <person name="Xie B.B."/>
            <person name="Shu Y.L."/>
            <person name="Qin Q.L."/>
            <person name="Rong J.C."/>
            <person name="Zhang X.Y."/>
            <person name="Chen X.L."/>
            <person name="Zhou B.C."/>
            <person name="Zhang Y.Z."/>
        </authorList>
    </citation>
    <scope>NUCLEOTIDE SEQUENCE [LARGE SCALE GENOMIC DNA]</scope>
    <source>
        <strain evidence="1 2">DSM 6842</strain>
    </source>
</reference>
<evidence type="ECO:0000313" key="1">
    <source>
        <dbReference type="EMBL" id="KAF7787036.1"/>
    </source>
</evidence>
<name>A0A8T0C8J6_9GAMM</name>
<evidence type="ECO:0000313" key="2">
    <source>
        <dbReference type="Proteomes" id="UP000016480"/>
    </source>
</evidence>
<dbReference type="EMBL" id="AHCD03000034">
    <property type="protein sequence ID" value="KAF7787036.1"/>
    <property type="molecule type" value="Genomic_DNA"/>
</dbReference>